<keyword evidence="2" id="KW-0802">TPR repeat</keyword>
<sequence length="286" mass="31993">SSRGSGPHGIFRLRGDPARAAHPARPGICAFPLALFRRELWPILTLLAFALTFSLYAMGFSGGWVLDDITNIVQNPALWIHNWSLGAIMHAAWSFDAGPLRRPISMLTFALNRTLFGPSPLSFKITNVLIHLLNGALLLGFTRTLLRIVRETWKTGWSETEIDYTALATIAAWLLLPLNVTSVLYVVQREASLAATFTIAGAWFYLRARRRIIQTGTGWIPLFLGFACFLLAATFTKESGALLSVYALLLESLLFRFRNQAGQWTPRHRLVLRRLSHPARSGRTHL</sequence>
<reference evidence="4" key="1">
    <citation type="submission" date="2013-08" db="EMBL/GenBank/DDBJ databases">
        <authorList>
            <person name="Mendez C."/>
            <person name="Richter M."/>
            <person name="Ferrer M."/>
            <person name="Sanchez J."/>
        </authorList>
    </citation>
    <scope>NUCLEOTIDE SEQUENCE</scope>
</reference>
<gene>
    <name evidence="4" type="ORF">B2A_05126</name>
</gene>
<keyword evidence="3" id="KW-0472">Membrane</keyword>
<feature type="non-terminal residue" evidence="4">
    <location>
        <position position="1"/>
    </location>
</feature>
<feature type="transmembrane region" description="Helical" evidence="3">
    <location>
        <begin position="218"/>
        <end position="235"/>
    </location>
</feature>
<comment type="caution">
    <text evidence="4">The sequence shown here is derived from an EMBL/GenBank/DDBJ whole genome shotgun (WGS) entry which is preliminary data.</text>
</comment>
<feature type="transmembrane region" description="Helical" evidence="3">
    <location>
        <begin position="121"/>
        <end position="141"/>
    </location>
</feature>
<accession>T1BRX2</accession>
<feature type="non-terminal residue" evidence="4">
    <location>
        <position position="286"/>
    </location>
</feature>
<keyword evidence="1" id="KW-0677">Repeat</keyword>
<dbReference type="PANTHER" id="PTHR44227">
    <property type="match status" value="1"/>
</dbReference>
<keyword evidence="3" id="KW-0812">Transmembrane</keyword>
<name>T1BRX2_9ZZZZ</name>
<protein>
    <submittedName>
        <fullName evidence="4">Repeat protein</fullName>
    </submittedName>
</protein>
<feature type="transmembrane region" description="Helical" evidence="3">
    <location>
        <begin position="40"/>
        <end position="66"/>
    </location>
</feature>
<feature type="transmembrane region" description="Helical" evidence="3">
    <location>
        <begin position="241"/>
        <end position="257"/>
    </location>
</feature>
<evidence type="ECO:0000256" key="2">
    <source>
        <dbReference type="ARBA" id="ARBA00022803"/>
    </source>
</evidence>
<proteinExistence type="predicted"/>
<dbReference type="EMBL" id="AUZZ01003523">
    <property type="protein sequence ID" value="EQD56725.1"/>
    <property type="molecule type" value="Genomic_DNA"/>
</dbReference>
<organism evidence="4">
    <name type="scientific">mine drainage metagenome</name>
    <dbReference type="NCBI Taxonomy" id="410659"/>
    <lineage>
        <taxon>unclassified sequences</taxon>
        <taxon>metagenomes</taxon>
        <taxon>ecological metagenomes</taxon>
    </lineage>
</organism>
<feature type="transmembrane region" description="Helical" evidence="3">
    <location>
        <begin position="162"/>
        <end position="185"/>
    </location>
</feature>
<keyword evidence="3" id="KW-1133">Transmembrane helix</keyword>
<dbReference type="InterPro" id="IPR052346">
    <property type="entry name" value="O-mannosyl-transferase_TMTC"/>
</dbReference>
<evidence type="ECO:0000256" key="1">
    <source>
        <dbReference type="ARBA" id="ARBA00022737"/>
    </source>
</evidence>
<reference evidence="4" key="2">
    <citation type="journal article" date="2014" name="ISME J.">
        <title>Microbial stratification in low pH oxic and suboxic macroscopic growths along an acid mine drainage.</title>
        <authorList>
            <person name="Mendez-Garcia C."/>
            <person name="Mesa V."/>
            <person name="Sprenger R.R."/>
            <person name="Richter M."/>
            <person name="Diez M.S."/>
            <person name="Solano J."/>
            <person name="Bargiela R."/>
            <person name="Golyshina O.V."/>
            <person name="Manteca A."/>
            <person name="Ramos J.L."/>
            <person name="Gallego J.R."/>
            <person name="Llorente I."/>
            <person name="Martins Dos Santos V.A."/>
            <person name="Jensen O.N."/>
            <person name="Pelaez A.I."/>
            <person name="Sanchez J."/>
            <person name="Ferrer M."/>
        </authorList>
    </citation>
    <scope>NUCLEOTIDE SEQUENCE</scope>
</reference>
<evidence type="ECO:0000313" key="4">
    <source>
        <dbReference type="EMBL" id="EQD56725.1"/>
    </source>
</evidence>
<dbReference type="AlphaFoldDB" id="T1BRX2"/>
<evidence type="ECO:0000256" key="3">
    <source>
        <dbReference type="SAM" id="Phobius"/>
    </source>
</evidence>
<dbReference type="PANTHER" id="PTHR44227:SF3">
    <property type="entry name" value="PROTEIN O-MANNOSYL-TRANSFERASE TMTC4"/>
    <property type="match status" value="1"/>
</dbReference>